<organism evidence="1 2">
    <name type="scientific">Escherichia coli</name>
    <dbReference type="NCBI Taxonomy" id="562"/>
    <lineage>
        <taxon>Bacteria</taxon>
        <taxon>Pseudomonadati</taxon>
        <taxon>Pseudomonadota</taxon>
        <taxon>Gammaproteobacteria</taxon>
        <taxon>Enterobacterales</taxon>
        <taxon>Enterobacteriaceae</taxon>
        <taxon>Escherichia</taxon>
    </lineage>
</organism>
<protein>
    <submittedName>
        <fullName evidence="1">Uncharacterized protein</fullName>
    </submittedName>
</protein>
<reference evidence="1 2" key="1">
    <citation type="submission" date="2018-04" db="EMBL/GenBank/DDBJ databases">
        <title>Large scale genomics of bovine and human commensal E. coli to reveal the emerging process of EHEC.</title>
        <authorList>
            <person name="Arimizu Y."/>
            <person name="Ogura Y."/>
        </authorList>
    </citation>
    <scope>NUCLEOTIDE SEQUENCE [LARGE SCALE GENOMIC DNA]</scope>
    <source>
        <strain evidence="1 2">KK-P061</strain>
    </source>
</reference>
<proteinExistence type="predicted"/>
<evidence type="ECO:0000313" key="2">
    <source>
        <dbReference type="Proteomes" id="UP000303027"/>
    </source>
</evidence>
<name>A0A4C9I5Y2_ECOLX</name>
<evidence type="ECO:0000313" key="1">
    <source>
        <dbReference type="EMBL" id="GDH65483.1"/>
    </source>
</evidence>
<gene>
    <name evidence="1" type="ORF">BvCmsKKP061_05224</name>
</gene>
<dbReference type="Proteomes" id="UP000303027">
    <property type="component" value="Unassembled WGS sequence"/>
</dbReference>
<comment type="caution">
    <text evidence="1">The sequence shown here is derived from an EMBL/GenBank/DDBJ whole genome shotgun (WGS) entry which is preliminary data.</text>
</comment>
<sequence>MVFHLQQEGTEPLIFGRTELTNHVTLQWQELVRIQLVVFRELLRTLFEDNFVGGVTPCRAGRTGCLVRVKVDDVLCDGDIGTGMTAGGTVTFLNKFTDLVIFEVQQTPAFINNVQFLEVTRRAVHPVLNVNNKAEHHRNQQGRTVFQSAQLQHHHSGIIPQGRLIGVKIPAVSAVGSVLVKQHNHFVQTAADGRGLGILVVIPGVFQEIHHVINTCPVLFGQP</sequence>
<dbReference type="EMBL" id="BFXY01000190">
    <property type="protein sequence ID" value="GDH65483.1"/>
    <property type="molecule type" value="Genomic_DNA"/>
</dbReference>
<dbReference type="AlphaFoldDB" id="A0A4C9I5Y2"/>
<accession>A0A4C9I5Y2</accession>